<dbReference type="GO" id="GO:0003676">
    <property type="term" value="F:nucleic acid binding"/>
    <property type="evidence" value="ECO:0007669"/>
    <property type="project" value="InterPro"/>
</dbReference>
<evidence type="ECO:0000313" key="5">
    <source>
        <dbReference type="Proteomes" id="UP000626092"/>
    </source>
</evidence>
<evidence type="ECO:0000259" key="3">
    <source>
        <dbReference type="PROSITE" id="PS50158"/>
    </source>
</evidence>
<feature type="region of interest" description="Disordered" evidence="2">
    <location>
        <begin position="286"/>
        <end position="309"/>
    </location>
</feature>
<keyword evidence="1" id="KW-0862">Zinc</keyword>
<dbReference type="EMBL" id="WJXA01000176">
    <property type="protein sequence ID" value="KAF7114898.1"/>
    <property type="molecule type" value="Genomic_DNA"/>
</dbReference>
<evidence type="ECO:0000313" key="4">
    <source>
        <dbReference type="EMBL" id="KAF7114898.1"/>
    </source>
</evidence>
<dbReference type="InterPro" id="IPR001878">
    <property type="entry name" value="Znf_CCHC"/>
</dbReference>
<feature type="region of interest" description="Disordered" evidence="2">
    <location>
        <begin position="180"/>
        <end position="213"/>
    </location>
</feature>
<dbReference type="InterPro" id="IPR040256">
    <property type="entry name" value="At4g02000-like"/>
</dbReference>
<dbReference type="InterPro" id="IPR025836">
    <property type="entry name" value="Zn_knuckle_CX2CX4HX4C"/>
</dbReference>
<keyword evidence="1" id="KW-0479">Metal-binding</keyword>
<feature type="domain" description="CCHC-type" evidence="3">
    <location>
        <begin position="85"/>
        <end position="100"/>
    </location>
</feature>
<dbReference type="OrthoDB" id="1935089at2759"/>
<dbReference type="Proteomes" id="UP000626092">
    <property type="component" value="Unassembled WGS sequence"/>
</dbReference>
<dbReference type="PANTHER" id="PTHR31286">
    <property type="entry name" value="GLYCINE-RICH CELL WALL STRUCTURAL PROTEIN 1.8-LIKE"/>
    <property type="match status" value="1"/>
</dbReference>
<dbReference type="Pfam" id="PF14392">
    <property type="entry name" value="zf-CCHC_4"/>
    <property type="match status" value="1"/>
</dbReference>
<organism evidence="4 5">
    <name type="scientific">Rhododendron simsii</name>
    <name type="common">Sims's rhododendron</name>
    <dbReference type="NCBI Taxonomy" id="118357"/>
    <lineage>
        <taxon>Eukaryota</taxon>
        <taxon>Viridiplantae</taxon>
        <taxon>Streptophyta</taxon>
        <taxon>Embryophyta</taxon>
        <taxon>Tracheophyta</taxon>
        <taxon>Spermatophyta</taxon>
        <taxon>Magnoliopsida</taxon>
        <taxon>eudicotyledons</taxon>
        <taxon>Gunneridae</taxon>
        <taxon>Pentapetalae</taxon>
        <taxon>asterids</taxon>
        <taxon>Ericales</taxon>
        <taxon>Ericaceae</taxon>
        <taxon>Ericoideae</taxon>
        <taxon>Rhodoreae</taxon>
        <taxon>Rhododendron</taxon>
    </lineage>
</organism>
<gene>
    <name evidence="4" type="ORF">RHSIM_RhsimUnG0069600</name>
</gene>
<keyword evidence="1" id="KW-0863">Zinc-finger</keyword>
<evidence type="ECO:0000256" key="2">
    <source>
        <dbReference type="SAM" id="MobiDB-lite"/>
    </source>
</evidence>
<sequence length="536" mass="60385">MDVWVQAHNIPVECYYSDLANLLGLAAGHLLQVDWSDDRTRILDFFRFKVRIHTNEPLVPGAFIELLEGDFHWISFRYEKIFRICYKCGKIGHTNTACKSSLMEAFESLHQRYDHPSFSQSFPLILANNKPMFTSSLRAFRNTDCNRTICIWVLYEEEVQRMEMDQNLIFDVDSSDSLSSGDVFHTPDGGSSPIVDPNPHPTPVEEGDPPPAQGSSFWGNIVNSIFSPLSPSLVNPRTPLPVSAPITSPLLVDESMRTDQNLIIESTDPTSLHVATSSISPQILTSSSVPTLEEAQSSPIHPFNPHAISTPETKAKNSHLLFAINVDPSQSPTSQTLTTPEPNLKLSSITENPTAMKIIVYIWNMPLPGSPLFRVVNHNKIMIKVLKLWARERKDSIPVKIKMIQTQLGSVLESLSPANIHLEKSLRKELDSLLAQEELFWAQRAKQHWLALGDSNTKFFLSMTKARRARNHVWQLTSSFGDVLIDESNIRNEFHQHFKSFYSSAPFFPLDSLQSFVPYSTLSDSQLASLNLPFQA</sequence>
<dbReference type="AlphaFoldDB" id="A0A834L2T0"/>
<evidence type="ECO:0000256" key="1">
    <source>
        <dbReference type="PROSITE-ProRule" id="PRU00047"/>
    </source>
</evidence>
<dbReference type="PANTHER" id="PTHR31286:SF178">
    <property type="entry name" value="DUF4283 DOMAIN-CONTAINING PROTEIN"/>
    <property type="match status" value="1"/>
</dbReference>
<keyword evidence="5" id="KW-1185">Reference proteome</keyword>
<name>A0A834L2T0_RHOSS</name>
<proteinExistence type="predicted"/>
<protein>
    <recommendedName>
        <fullName evidence="3">CCHC-type domain-containing protein</fullName>
    </recommendedName>
</protein>
<comment type="caution">
    <text evidence="4">The sequence shown here is derived from an EMBL/GenBank/DDBJ whole genome shotgun (WGS) entry which is preliminary data.</text>
</comment>
<dbReference type="GO" id="GO:0008270">
    <property type="term" value="F:zinc ion binding"/>
    <property type="evidence" value="ECO:0007669"/>
    <property type="project" value="UniProtKB-KW"/>
</dbReference>
<dbReference type="PROSITE" id="PS50158">
    <property type="entry name" value="ZF_CCHC"/>
    <property type="match status" value="1"/>
</dbReference>
<reference evidence="4" key="1">
    <citation type="submission" date="2019-11" db="EMBL/GenBank/DDBJ databases">
        <authorList>
            <person name="Liu Y."/>
            <person name="Hou J."/>
            <person name="Li T.-Q."/>
            <person name="Guan C.-H."/>
            <person name="Wu X."/>
            <person name="Wu H.-Z."/>
            <person name="Ling F."/>
            <person name="Zhang R."/>
            <person name="Shi X.-G."/>
            <person name="Ren J.-P."/>
            <person name="Chen E.-F."/>
            <person name="Sun J.-M."/>
        </authorList>
    </citation>
    <scope>NUCLEOTIDE SEQUENCE</scope>
    <source>
        <strain evidence="4">Adult_tree_wgs_1</strain>
        <tissue evidence="4">Leaves</tissue>
    </source>
</reference>
<accession>A0A834L2T0</accession>